<dbReference type="EMBL" id="QRNJ01000018">
    <property type="protein sequence ID" value="RHK39921.1"/>
    <property type="molecule type" value="Genomic_DNA"/>
</dbReference>
<evidence type="ECO:0000313" key="2">
    <source>
        <dbReference type="Proteomes" id="UP000283497"/>
    </source>
</evidence>
<organism evidence="1 2">
    <name type="scientific">Anaerobutyricum hallii</name>
    <dbReference type="NCBI Taxonomy" id="39488"/>
    <lineage>
        <taxon>Bacteria</taxon>
        <taxon>Bacillati</taxon>
        <taxon>Bacillota</taxon>
        <taxon>Clostridia</taxon>
        <taxon>Lachnospirales</taxon>
        <taxon>Lachnospiraceae</taxon>
        <taxon>Anaerobutyricum</taxon>
    </lineage>
</organism>
<accession>A0A415G8D9</accession>
<proteinExistence type="predicted"/>
<dbReference type="Proteomes" id="UP000283497">
    <property type="component" value="Unassembled WGS sequence"/>
</dbReference>
<sequence>MAITYGFFNAIKQSDGTYDRTYNADQMSTYFEGLVSDGVYEAVDDGMQVLAATGMQVQVGAGRAVIGSRWLKNTAAYPIILNRAHVTLNRYTAIIIRLDLSTRTIEITTKDGDNATTPAKPVMENTEMIKEMCLAYVYVGRGVTAITQANIEDTRADNSVCGWVTGIIQQVDTSKLFLQWQTAYEEFYKQMQSWQEEQKTKFDVWLSALTGELKVNTYVQKFHKVIDIEEPSGEFTLDMANYTHAADDVILVNVNGISLVEDEDYSLDTSGEQAEILTNYELEAGNTLEITVLKSKIGQS</sequence>
<comment type="caution">
    <text evidence="1">The sequence shown here is derived from an EMBL/GenBank/DDBJ whole genome shotgun (WGS) entry which is preliminary data.</text>
</comment>
<reference evidence="1 2" key="1">
    <citation type="submission" date="2018-08" db="EMBL/GenBank/DDBJ databases">
        <title>A genome reference for cultivated species of the human gut microbiota.</title>
        <authorList>
            <person name="Zou Y."/>
            <person name="Xue W."/>
            <person name="Luo G."/>
        </authorList>
    </citation>
    <scope>NUCLEOTIDE SEQUENCE [LARGE SCALE GENOMIC DNA]</scope>
    <source>
        <strain evidence="1 2">AF45-14BH</strain>
    </source>
</reference>
<evidence type="ECO:0000313" key="1">
    <source>
        <dbReference type="EMBL" id="RHK39921.1"/>
    </source>
</evidence>
<gene>
    <name evidence="1" type="ORF">DW068_05980</name>
</gene>
<name>A0A415G8D9_9FIRM</name>
<protein>
    <submittedName>
        <fullName evidence="1">Uncharacterized protein</fullName>
    </submittedName>
</protein>
<dbReference type="AlphaFoldDB" id="A0A415G8D9"/>
<dbReference type="RefSeq" id="WP_118314334.1">
    <property type="nucleotide sequence ID" value="NZ_QRNJ01000018.1"/>
</dbReference>